<dbReference type="InterPro" id="IPR000374">
    <property type="entry name" value="PC_trans"/>
</dbReference>
<comment type="subcellular location">
    <subcellularLocation>
        <location evidence="2">Cell membrane</location>
        <topology evidence="2">Multi-pass membrane protein</topology>
    </subcellularLocation>
</comment>
<protein>
    <recommendedName>
        <fullName evidence="7 18">Phosphatidate cytidylyltransferase</fullName>
        <ecNumber evidence="6 18">2.7.7.41</ecNumber>
    </recommendedName>
</protein>
<evidence type="ECO:0000256" key="17">
    <source>
        <dbReference type="ARBA" id="ARBA00023264"/>
    </source>
</evidence>
<keyword evidence="16" id="KW-0594">Phospholipid biosynthesis</keyword>
<comment type="pathway">
    <text evidence="3 18">Phospholipid metabolism; CDP-diacylglycerol biosynthesis; CDP-diacylglycerol from sn-glycerol 3-phosphate: step 3/3.</text>
</comment>
<dbReference type="RefSeq" id="WP_343756622.1">
    <property type="nucleotide sequence ID" value="NZ_BAAACW010000144.1"/>
</dbReference>
<keyword evidence="9" id="KW-0444">Lipid biosynthesis</keyword>
<keyword evidence="21" id="KW-1185">Reference proteome</keyword>
<dbReference type="EMBL" id="BAAACW010000144">
    <property type="protein sequence ID" value="GAA0370030.1"/>
    <property type="molecule type" value="Genomic_DNA"/>
</dbReference>
<evidence type="ECO:0000256" key="5">
    <source>
        <dbReference type="ARBA" id="ARBA00010185"/>
    </source>
</evidence>
<keyword evidence="14" id="KW-0443">Lipid metabolism</keyword>
<evidence type="ECO:0000256" key="2">
    <source>
        <dbReference type="ARBA" id="ARBA00004651"/>
    </source>
</evidence>
<dbReference type="PANTHER" id="PTHR46382:SF1">
    <property type="entry name" value="PHOSPHATIDATE CYTIDYLYLTRANSFERASE"/>
    <property type="match status" value="1"/>
</dbReference>
<reference evidence="20 21" key="1">
    <citation type="journal article" date="2019" name="Int. J. Syst. Evol. Microbiol.">
        <title>The Global Catalogue of Microorganisms (GCM) 10K type strain sequencing project: providing services to taxonomists for standard genome sequencing and annotation.</title>
        <authorList>
            <consortium name="The Broad Institute Genomics Platform"/>
            <consortium name="The Broad Institute Genome Sequencing Center for Infectious Disease"/>
            <person name="Wu L."/>
            <person name="Ma J."/>
        </authorList>
    </citation>
    <scope>NUCLEOTIDE SEQUENCE [LARGE SCALE GENOMIC DNA]</scope>
    <source>
        <strain evidence="20 21">JCM 12662</strain>
    </source>
</reference>
<accession>A0ABN0XQ71</accession>
<keyword evidence="12 18" id="KW-0548">Nucleotidyltransferase</keyword>
<dbReference type="EC" id="2.7.7.41" evidence="6 18"/>
<dbReference type="PANTHER" id="PTHR46382">
    <property type="entry name" value="PHOSPHATIDATE CYTIDYLYLTRANSFERASE"/>
    <property type="match status" value="1"/>
</dbReference>
<evidence type="ECO:0000256" key="8">
    <source>
        <dbReference type="ARBA" id="ARBA00022475"/>
    </source>
</evidence>
<evidence type="ECO:0000256" key="15">
    <source>
        <dbReference type="ARBA" id="ARBA00023136"/>
    </source>
</evidence>
<evidence type="ECO:0000313" key="21">
    <source>
        <dbReference type="Proteomes" id="UP001501166"/>
    </source>
</evidence>
<keyword evidence="10 18" id="KW-0808">Transferase</keyword>
<keyword evidence="17" id="KW-1208">Phospholipid metabolism</keyword>
<evidence type="ECO:0000313" key="20">
    <source>
        <dbReference type="EMBL" id="GAA0370030.1"/>
    </source>
</evidence>
<evidence type="ECO:0000256" key="1">
    <source>
        <dbReference type="ARBA" id="ARBA00001698"/>
    </source>
</evidence>
<dbReference type="Proteomes" id="UP001501166">
    <property type="component" value="Unassembled WGS sequence"/>
</dbReference>
<feature type="transmembrane region" description="Helical" evidence="19">
    <location>
        <begin position="105"/>
        <end position="123"/>
    </location>
</feature>
<feature type="transmembrane region" description="Helical" evidence="19">
    <location>
        <begin position="73"/>
        <end position="93"/>
    </location>
</feature>
<evidence type="ECO:0000256" key="10">
    <source>
        <dbReference type="ARBA" id="ARBA00022679"/>
    </source>
</evidence>
<evidence type="ECO:0000256" key="7">
    <source>
        <dbReference type="ARBA" id="ARBA00019373"/>
    </source>
</evidence>
<evidence type="ECO:0000256" key="3">
    <source>
        <dbReference type="ARBA" id="ARBA00005119"/>
    </source>
</evidence>
<keyword evidence="8" id="KW-1003">Cell membrane</keyword>
<comment type="similarity">
    <text evidence="5 18">Belongs to the CDS family.</text>
</comment>
<evidence type="ECO:0000256" key="14">
    <source>
        <dbReference type="ARBA" id="ARBA00023098"/>
    </source>
</evidence>
<feature type="transmembrane region" description="Helical" evidence="19">
    <location>
        <begin position="171"/>
        <end position="190"/>
    </location>
</feature>
<evidence type="ECO:0000256" key="13">
    <source>
        <dbReference type="ARBA" id="ARBA00022989"/>
    </source>
</evidence>
<evidence type="ECO:0000256" key="19">
    <source>
        <dbReference type="SAM" id="Phobius"/>
    </source>
</evidence>
<evidence type="ECO:0000256" key="11">
    <source>
        <dbReference type="ARBA" id="ARBA00022692"/>
    </source>
</evidence>
<sequence length="259" mass="28261">MLVRVLTALIALLLFIPLVLYGSWPLELVMVALAALGMTEFLQMKKTPIRSMPAIISIIGAGAIVMGDRLLPFLGDFGMVKIILSVIVLLFIYSLGDLDFTTHEIGATVLMLSYIGVGFYSFVALRNYSLPHLGLILLVIWSTDSGAYLIGRKFGKRKLSPSISPNKTIEGSVGGTVLSAVISGVFLIYYPLFDSYLLTLIFMIFLSVMGQAGDLIESKIKREFNTKDSGHLLPGHGGILDRFDSTLLVLNILFIIGIL</sequence>
<feature type="transmembrane region" description="Helical" evidence="19">
    <location>
        <begin position="6"/>
        <end position="36"/>
    </location>
</feature>
<evidence type="ECO:0000256" key="9">
    <source>
        <dbReference type="ARBA" id="ARBA00022516"/>
    </source>
</evidence>
<comment type="caution">
    <text evidence="20">The sequence shown here is derived from an EMBL/GenBank/DDBJ whole genome shotgun (WGS) entry which is preliminary data.</text>
</comment>
<gene>
    <name evidence="20" type="ORF">GCM10008932_22010</name>
</gene>
<evidence type="ECO:0000256" key="6">
    <source>
        <dbReference type="ARBA" id="ARBA00012487"/>
    </source>
</evidence>
<keyword evidence="15 19" id="KW-0472">Membrane</keyword>
<dbReference type="Pfam" id="PF01148">
    <property type="entry name" value="CTP_transf_1"/>
    <property type="match status" value="1"/>
</dbReference>
<comment type="catalytic activity">
    <reaction evidence="1 18">
        <text>a 1,2-diacyl-sn-glycero-3-phosphate + CTP + H(+) = a CDP-1,2-diacyl-sn-glycerol + diphosphate</text>
        <dbReference type="Rhea" id="RHEA:16229"/>
        <dbReference type="ChEBI" id="CHEBI:15378"/>
        <dbReference type="ChEBI" id="CHEBI:33019"/>
        <dbReference type="ChEBI" id="CHEBI:37563"/>
        <dbReference type="ChEBI" id="CHEBI:58332"/>
        <dbReference type="ChEBI" id="CHEBI:58608"/>
        <dbReference type="EC" id="2.7.7.41"/>
    </reaction>
</comment>
<keyword evidence="11 18" id="KW-0812">Transmembrane</keyword>
<evidence type="ECO:0000256" key="18">
    <source>
        <dbReference type="RuleBase" id="RU003938"/>
    </source>
</evidence>
<name>A0ABN0XQ71_9LACT</name>
<dbReference type="GO" id="GO:0016779">
    <property type="term" value="F:nucleotidyltransferase activity"/>
    <property type="evidence" value="ECO:0007669"/>
    <property type="project" value="UniProtKB-KW"/>
</dbReference>
<comment type="pathway">
    <text evidence="4">Lipid metabolism.</text>
</comment>
<keyword evidence="13 19" id="KW-1133">Transmembrane helix</keyword>
<evidence type="ECO:0000256" key="12">
    <source>
        <dbReference type="ARBA" id="ARBA00022695"/>
    </source>
</evidence>
<feature type="transmembrane region" description="Helical" evidence="19">
    <location>
        <begin position="129"/>
        <end position="150"/>
    </location>
</feature>
<feature type="transmembrane region" description="Helical" evidence="19">
    <location>
        <begin position="48"/>
        <end position="67"/>
    </location>
</feature>
<proteinExistence type="inferred from homology"/>
<organism evidence="20 21">
    <name type="scientific">Alkalibacterium iburiense</name>
    <dbReference type="NCBI Taxonomy" id="290589"/>
    <lineage>
        <taxon>Bacteria</taxon>
        <taxon>Bacillati</taxon>
        <taxon>Bacillota</taxon>
        <taxon>Bacilli</taxon>
        <taxon>Lactobacillales</taxon>
        <taxon>Carnobacteriaceae</taxon>
        <taxon>Alkalibacterium</taxon>
    </lineage>
</organism>
<evidence type="ECO:0000256" key="16">
    <source>
        <dbReference type="ARBA" id="ARBA00023209"/>
    </source>
</evidence>
<dbReference type="PROSITE" id="PS01315">
    <property type="entry name" value="CDS"/>
    <property type="match status" value="1"/>
</dbReference>
<evidence type="ECO:0000256" key="4">
    <source>
        <dbReference type="ARBA" id="ARBA00005189"/>
    </source>
</evidence>